<dbReference type="InterPro" id="IPR003488">
    <property type="entry name" value="DprA"/>
</dbReference>
<dbReference type="Pfam" id="PF02481">
    <property type="entry name" value="DNA_processg_A"/>
    <property type="match status" value="1"/>
</dbReference>
<organism evidence="3 4">
    <name type="scientific">Terrilactibacillus laevilacticus</name>
    <dbReference type="NCBI Taxonomy" id="1380157"/>
    <lineage>
        <taxon>Bacteria</taxon>
        <taxon>Bacillati</taxon>
        <taxon>Bacillota</taxon>
        <taxon>Bacilli</taxon>
        <taxon>Bacillales</taxon>
        <taxon>Bacillaceae</taxon>
        <taxon>Terrilactibacillus</taxon>
    </lineage>
</organism>
<dbReference type="Proteomes" id="UP001597458">
    <property type="component" value="Unassembled WGS sequence"/>
</dbReference>
<comment type="similarity">
    <text evidence="1">Belongs to the DprA/Smf family.</text>
</comment>
<gene>
    <name evidence="3" type="primary">dprA</name>
    <name evidence="3" type="ORF">ACFSTF_06205</name>
</gene>
<dbReference type="PANTHER" id="PTHR43022:SF1">
    <property type="entry name" value="PROTEIN SMF"/>
    <property type="match status" value="1"/>
</dbReference>
<comment type="caution">
    <text evidence="3">The sequence shown here is derived from an EMBL/GenBank/DDBJ whole genome shotgun (WGS) entry which is preliminary data.</text>
</comment>
<evidence type="ECO:0000313" key="3">
    <source>
        <dbReference type="EMBL" id="MFD2616902.1"/>
    </source>
</evidence>
<accession>A0ABW5PPX1</accession>
<evidence type="ECO:0000256" key="1">
    <source>
        <dbReference type="ARBA" id="ARBA00006525"/>
    </source>
</evidence>
<dbReference type="PANTHER" id="PTHR43022">
    <property type="entry name" value="PROTEIN SMF"/>
    <property type="match status" value="1"/>
</dbReference>
<dbReference type="NCBIfam" id="TIGR00732">
    <property type="entry name" value="dprA"/>
    <property type="match status" value="1"/>
</dbReference>
<protein>
    <submittedName>
        <fullName evidence="3">DNA-processing protein DprA</fullName>
    </submittedName>
</protein>
<dbReference type="Gene3D" id="3.40.50.450">
    <property type="match status" value="1"/>
</dbReference>
<evidence type="ECO:0000259" key="2">
    <source>
        <dbReference type="Pfam" id="PF02481"/>
    </source>
</evidence>
<feature type="domain" description="Smf/DprA SLOG" evidence="2">
    <location>
        <begin position="78"/>
        <end position="286"/>
    </location>
</feature>
<proteinExistence type="inferred from homology"/>
<name>A0ABW5PPX1_9BACI</name>
<dbReference type="RefSeq" id="WP_141189258.1">
    <property type="nucleotide sequence ID" value="NZ_JBHUMR010000008.1"/>
</dbReference>
<dbReference type="InterPro" id="IPR057666">
    <property type="entry name" value="DrpA_SLOG"/>
</dbReference>
<keyword evidence="4" id="KW-1185">Reference proteome</keyword>
<dbReference type="EMBL" id="JBHUMR010000008">
    <property type="protein sequence ID" value="MFD2616902.1"/>
    <property type="molecule type" value="Genomic_DNA"/>
</dbReference>
<evidence type="ECO:0000313" key="4">
    <source>
        <dbReference type="Proteomes" id="UP001597458"/>
    </source>
</evidence>
<sequence>MDKRSWLIYLHHCHSVTNLMLRKILFNWDNLGPIITWSDHEIKTILRLSQQRFAQFKTELERPSINDMEKEYQNNQIQIVTILDDDYPFLLKKIFDPPIILYVKGSRSLLNDHKLLSVVGTRHPSSYAKKCMEKVLLPLVKEKWTIVSGLAIGVDTLAHHIGLKSKTIAVLGSGLYHPYPSQNHSLFEEIARKHVVISEYPPSRYPRKWQFPERNRIISGLSKATIIVEAKERSGSLITADQALEQGREVLAIPGSILEPNARGTNKLIQQGAKLVMDSDDILSEIAID</sequence>
<reference evidence="4" key="1">
    <citation type="journal article" date="2019" name="Int. J. Syst. Evol. Microbiol.">
        <title>The Global Catalogue of Microorganisms (GCM) 10K type strain sequencing project: providing services to taxonomists for standard genome sequencing and annotation.</title>
        <authorList>
            <consortium name="The Broad Institute Genomics Platform"/>
            <consortium name="The Broad Institute Genome Sequencing Center for Infectious Disease"/>
            <person name="Wu L."/>
            <person name="Ma J."/>
        </authorList>
    </citation>
    <scope>NUCLEOTIDE SEQUENCE [LARGE SCALE GENOMIC DNA]</scope>
    <source>
        <strain evidence="4">TISTR 2241</strain>
    </source>
</reference>
<dbReference type="SUPFAM" id="SSF102405">
    <property type="entry name" value="MCP/YpsA-like"/>
    <property type="match status" value="1"/>
</dbReference>